<dbReference type="EMBL" id="UFZA01000002">
    <property type="protein sequence ID" value="STE71475.1"/>
    <property type="molecule type" value="Genomic_DNA"/>
</dbReference>
<name>A0A2S8JR82_ECOLX</name>
<feature type="region of interest" description="Disordered" evidence="2">
    <location>
        <begin position="270"/>
        <end position="291"/>
    </location>
</feature>
<protein>
    <submittedName>
        <fullName evidence="3">Phage-like protein</fullName>
    </submittedName>
</protein>
<dbReference type="Proteomes" id="UP000255164">
    <property type="component" value="Unassembled WGS sequence"/>
</dbReference>
<evidence type="ECO:0000313" key="3">
    <source>
        <dbReference type="EMBL" id="STE71475.1"/>
    </source>
</evidence>
<dbReference type="RefSeq" id="WP_032084910.1">
    <property type="nucleotide sequence ID" value="NZ_BFOF01000057.1"/>
</dbReference>
<keyword evidence="1" id="KW-0175">Coiled coil</keyword>
<feature type="coiled-coil region" evidence="1">
    <location>
        <begin position="209"/>
        <end position="236"/>
    </location>
</feature>
<organism evidence="3 4">
    <name type="scientific">Escherichia coli</name>
    <dbReference type="NCBI Taxonomy" id="562"/>
    <lineage>
        <taxon>Bacteria</taxon>
        <taxon>Pseudomonadati</taxon>
        <taxon>Pseudomonadota</taxon>
        <taxon>Gammaproteobacteria</taxon>
        <taxon>Enterobacterales</taxon>
        <taxon>Enterobacteriaceae</taxon>
        <taxon>Escherichia</taxon>
    </lineage>
</organism>
<evidence type="ECO:0000313" key="4">
    <source>
        <dbReference type="Proteomes" id="UP000255164"/>
    </source>
</evidence>
<sequence>MQPELLALCFSLPEPIPELTPAQLPEWLELVPAGEFTGRDGRTWINRNPHEVVTRSSDIKIPVDIEHATEIKGQRGDEAPAYGWVEELRVTDSGTIEGRVVWSEYARWMLSERRYRYYSPAFFFDADGVVTRLSSVGLTNKPNLDFPALNTEKNPMTVPVQITGLLGLAESATVDDTVAAIKQLQENEQVALNRAQTPDLTKFVPVETHNLALNRAETAEQRLQQLEEKEAEALVDAAIEAGKVAPANRDMFLATCRTEEGRKQFAEYTKGAQPLVNNDKPSQGKDKPAQTLTDAELAMCRSMGITGEEFLAAKPKQENN</sequence>
<proteinExistence type="predicted"/>
<dbReference type="PIRSF" id="PIRSF016624">
    <property type="entry name" value="Mu_prophg_I"/>
    <property type="match status" value="1"/>
</dbReference>
<evidence type="ECO:0000256" key="1">
    <source>
        <dbReference type="SAM" id="Coils"/>
    </source>
</evidence>
<gene>
    <name evidence="3" type="ORF">NCTC10082_04356</name>
</gene>
<dbReference type="AlphaFoldDB" id="A0A2S8JR82"/>
<dbReference type="Pfam" id="PF10123">
    <property type="entry name" value="Mu-like_Pro"/>
    <property type="match status" value="1"/>
</dbReference>
<dbReference type="InterPro" id="IPR012106">
    <property type="entry name" value="Phage_Mu_Gp1"/>
</dbReference>
<reference evidence="3 4" key="1">
    <citation type="submission" date="2018-06" db="EMBL/GenBank/DDBJ databases">
        <authorList>
            <consortium name="Pathogen Informatics"/>
            <person name="Doyle S."/>
        </authorList>
    </citation>
    <scope>NUCLEOTIDE SEQUENCE [LARGE SCALE GENOMIC DNA]</scope>
    <source>
        <strain evidence="3 4">NCTC10082</strain>
    </source>
</reference>
<evidence type="ECO:0000256" key="2">
    <source>
        <dbReference type="SAM" id="MobiDB-lite"/>
    </source>
</evidence>
<accession>A0A2S8JR82</accession>